<dbReference type="EMBL" id="RQTK01001401">
    <property type="protein sequence ID" value="RUS70471.1"/>
    <property type="molecule type" value="Genomic_DNA"/>
</dbReference>
<keyword evidence="2" id="KW-1185">Reference proteome</keyword>
<proteinExistence type="predicted"/>
<gene>
    <name evidence="1" type="ORF">EGW08_021762</name>
</gene>
<comment type="caution">
    <text evidence="1">The sequence shown here is derived from an EMBL/GenBank/DDBJ whole genome shotgun (WGS) entry which is preliminary data.</text>
</comment>
<dbReference type="AlphaFoldDB" id="A0A433SMR9"/>
<accession>A0A433SMR9</accession>
<protein>
    <submittedName>
        <fullName evidence="1">Uncharacterized protein</fullName>
    </submittedName>
</protein>
<dbReference type="Proteomes" id="UP000271974">
    <property type="component" value="Unassembled WGS sequence"/>
</dbReference>
<organism evidence="1 2">
    <name type="scientific">Elysia chlorotica</name>
    <name type="common">Eastern emerald elysia</name>
    <name type="synonym">Sea slug</name>
    <dbReference type="NCBI Taxonomy" id="188477"/>
    <lineage>
        <taxon>Eukaryota</taxon>
        <taxon>Metazoa</taxon>
        <taxon>Spiralia</taxon>
        <taxon>Lophotrochozoa</taxon>
        <taxon>Mollusca</taxon>
        <taxon>Gastropoda</taxon>
        <taxon>Heterobranchia</taxon>
        <taxon>Euthyneura</taxon>
        <taxon>Panpulmonata</taxon>
        <taxon>Sacoglossa</taxon>
        <taxon>Placobranchoidea</taxon>
        <taxon>Plakobranchidae</taxon>
        <taxon>Elysia</taxon>
    </lineage>
</organism>
<evidence type="ECO:0000313" key="2">
    <source>
        <dbReference type="Proteomes" id="UP000271974"/>
    </source>
</evidence>
<evidence type="ECO:0000313" key="1">
    <source>
        <dbReference type="EMBL" id="RUS70471.1"/>
    </source>
</evidence>
<sequence>MFLSLLSPSPYLSSHALSRSVFLSISHFLPPFSLFSLYPSISLFSLHLHPSLSFLLPKHALYLSLSSLSRLSPSLSLSLFLSLLSLRPSLSLSSPSIPLSLFSLNPYLSLSLSYPSILIRLSSPSIPLFPSQYPSPSLFFLAQSRYVILSFFSLNLSLSPSHSFCLPPLSIFSLHPHPSLFSLNPSLSPLSLSLCLFLSLLPPSLSLSSPSIPFFPSLYLSILIFLSLFSCPITLRNSLFLLSQSLSFSISFFFPPPRSLSLLPPILPSLSLMLPSSSLFLFSLAQSRSVFLSFTPLSLPTPLSLFSLHPFLFLLHQSHSFSLNLTLSLSLSLYHERKVVYRSTLYYFDLRIENLVRQGKETARSRTKQLGMFTADRENPRK</sequence>
<name>A0A433SMR9_ELYCH</name>
<reference evidence="1 2" key="1">
    <citation type="submission" date="2019-01" db="EMBL/GenBank/DDBJ databases">
        <title>A draft genome assembly of the solar-powered sea slug Elysia chlorotica.</title>
        <authorList>
            <person name="Cai H."/>
            <person name="Li Q."/>
            <person name="Fang X."/>
            <person name="Li J."/>
            <person name="Curtis N.E."/>
            <person name="Altenburger A."/>
            <person name="Shibata T."/>
            <person name="Feng M."/>
            <person name="Maeda T."/>
            <person name="Schwartz J.A."/>
            <person name="Shigenobu S."/>
            <person name="Lundholm N."/>
            <person name="Nishiyama T."/>
            <person name="Yang H."/>
            <person name="Hasebe M."/>
            <person name="Li S."/>
            <person name="Pierce S.K."/>
            <person name="Wang J."/>
        </authorList>
    </citation>
    <scope>NUCLEOTIDE SEQUENCE [LARGE SCALE GENOMIC DNA]</scope>
    <source>
        <strain evidence="1">EC2010</strain>
        <tissue evidence="1">Whole organism of an adult</tissue>
    </source>
</reference>